<dbReference type="InterPro" id="IPR002187">
    <property type="entry name" value="N-reg_PII"/>
</dbReference>
<dbReference type="InterPro" id="IPR015867">
    <property type="entry name" value="N-reg_PII/ATP_PRibTrfase_C"/>
</dbReference>
<dbReference type="GO" id="GO:0006808">
    <property type="term" value="P:regulation of nitrogen utilization"/>
    <property type="evidence" value="ECO:0007669"/>
    <property type="project" value="InterPro"/>
</dbReference>
<dbReference type="InterPro" id="IPR011322">
    <property type="entry name" value="N-reg_PII-like_a/b"/>
</dbReference>
<dbReference type="RefSeq" id="WP_034211219.1">
    <property type="nucleotide sequence ID" value="NZ_AVCK01000012.1"/>
</dbReference>
<organism evidence="1 2">
    <name type="scientific">Arenimonas metalli CF5-1</name>
    <dbReference type="NCBI Taxonomy" id="1384056"/>
    <lineage>
        <taxon>Bacteria</taxon>
        <taxon>Pseudomonadati</taxon>
        <taxon>Pseudomonadota</taxon>
        <taxon>Gammaproteobacteria</taxon>
        <taxon>Lysobacterales</taxon>
        <taxon>Lysobacteraceae</taxon>
        <taxon>Arenimonas</taxon>
    </lineage>
</organism>
<evidence type="ECO:0000313" key="2">
    <source>
        <dbReference type="Proteomes" id="UP000029393"/>
    </source>
</evidence>
<proteinExistence type="predicted"/>
<dbReference type="OrthoDB" id="8480258at2"/>
<comment type="caution">
    <text evidence="1">The sequence shown here is derived from an EMBL/GenBank/DDBJ whole genome shotgun (WGS) entry which is preliminary data.</text>
</comment>
<dbReference type="GO" id="GO:0030234">
    <property type="term" value="F:enzyme regulator activity"/>
    <property type="evidence" value="ECO:0007669"/>
    <property type="project" value="InterPro"/>
</dbReference>
<gene>
    <name evidence="1" type="ORF">N787_01890</name>
</gene>
<dbReference type="Gene3D" id="3.30.70.120">
    <property type="match status" value="1"/>
</dbReference>
<dbReference type="Pfam" id="PF00543">
    <property type="entry name" value="P-II"/>
    <property type="match status" value="1"/>
</dbReference>
<evidence type="ECO:0008006" key="3">
    <source>
        <dbReference type="Google" id="ProtNLM"/>
    </source>
</evidence>
<dbReference type="PANTHER" id="PTHR30115">
    <property type="entry name" value="NITROGEN REGULATORY PROTEIN P-II"/>
    <property type="match status" value="1"/>
</dbReference>
<dbReference type="SUPFAM" id="SSF54913">
    <property type="entry name" value="GlnB-like"/>
    <property type="match status" value="1"/>
</dbReference>
<name>A0A091B6G3_9GAMM</name>
<dbReference type="PROSITE" id="PS51343">
    <property type="entry name" value="PII_GLNB_DOM"/>
    <property type="match status" value="1"/>
</dbReference>
<dbReference type="SMART" id="SM00938">
    <property type="entry name" value="P-II"/>
    <property type="match status" value="1"/>
</dbReference>
<reference evidence="1 2" key="1">
    <citation type="submission" date="2013-09" db="EMBL/GenBank/DDBJ databases">
        <title>Genome sequencing of Arenimonas metalli.</title>
        <authorList>
            <person name="Chen F."/>
            <person name="Wang G."/>
        </authorList>
    </citation>
    <scope>NUCLEOTIDE SEQUENCE [LARGE SCALE GENOMIC DNA]</scope>
    <source>
        <strain evidence="1 2">CF5-1</strain>
    </source>
</reference>
<dbReference type="PATRIC" id="fig|1384056.3.peg.1000"/>
<accession>A0A091B6G3</accession>
<dbReference type="AlphaFoldDB" id="A0A091B6G3"/>
<dbReference type="PANTHER" id="PTHR30115:SF11">
    <property type="entry name" value="NITROGEN REGULATORY PROTEIN P-II HOMOLOG"/>
    <property type="match status" value="1"/>
</dbReference>
<evidence type="ECO:0000313" key="1">
    <source>
        <dbReference type="EMBL" id="KFN47077.1"/>
    </source>
</evidence>
<dbReference type="PRINTS" id="PR00340">
    <property type="entry name" value="PIIGLNB"/>
</dbReference>
<dbReference type="STRING" id="1384056.N787_01890"/>
<keyword evidence="2" id="KW-1185">Reference proteome</keyword>
<sequence>MKRITALLHAHRMSDIVHALEAAGERRLSVVQARGLLQAASAREQDYSVELGERVTQEIQLDVFCEDERVDTIIALIRQHGRTGQVNAGWIFTSSIDDVLLIDRADVPA</sequence>
<protein>
    <recommendedName>
        <fullName evidence="3">Nitrogen regulatory protein P-II</fullName>
    </recommendedName>
</protein>
<dbReference type="GO" id="GO:0005524">
    <property type="term" value="F:ATP binding"/>
    <property type="evidence" value="ECO:0007669"/>
    <property type="project" value="TreeGrafter"/>
</dbReference>
<dbReference type="GO" id="GO:0005829">
    <property type="term" value="C:cytosol"/>
    <property type="evidence" value="ECO:0007669"/>
    <property type="project" value="TreeGrafter"/>
</dbReference>
<dbReference type="eggNOG" id="COG0347">
    <property type="taxonomic scope" value="Bacteria"/>
</dbReference>
<dbReference type="Proteomes" id="UP000029393">
    <property type="component" value="Unassembled WGS sequence"/>
</dbReference>
<dbReference type="EMBL" id="AVCK01000012">
    <property type="protein sequence ID" value="KFN47077.1"/>
    <property type="molecule type" value="Genomic_DNA"/>
</dbReference>